<evidence type="ECO:0000256" key="1">
    <source>
        <dbReference type="ARBA" id="ARBA00004141"/>
    </source>
</evidence>
<feature type="region of interest" description="Disordered" evidence="2">
    <location>
        <begin position="500"/>
        <end position="527"/>
    </location>
</feature>
<organism evidence="5 6">
    <name type="scientific">Besnoitia besnoiti</name>
    <name type="common">Apicomplexan protozoan</name>
    <dbReference type="NCBI Taxonomy" id="94643"/>
    <lineage>
        <taxon>Eukaryota</taxon>
        <taxon>Sar</taxon>
        <taxon>Alveolata</taxon>
        <taxon>Apicomplexa</taxon>
        <taxon>Conoidasida</taxon>
        <taxon>Coccidia</taxon>
        <taxon>Eucoccidiorida</taxon>
        <taxon>Eimeriorina</taxon>
        <taxon>Sarcocystidae</taxon>
        <taxon>Besnoitia</taxon>
    </lineage>
</organism>
<comment type="caution">
    <text evidence="5">The sequence shown here is derived from an EMBL/GenBank/DDBJ whole genome shotgun (WGS) entry which is preliminary data.</text>
</comment>
<dbReference type="VEuPathDB" id="ToxoDB:BESB_016950"/>
<evidence type="ECO:0000259" key="4">
    <source>
        <dbReference type="PROSITE" id="PS50850"/>
    </source>
</evidence>
<gene>
    <name evidence="5" type="ORF">BESB_016950</name>
</gene>
<name>A0A2A9M9V0_BESBE</name>
<dbReference type="KEGG" id="bbes:BESB_016950"/>
<feature type="region of interest" description="Disordered" evidence="2">
    <location>
        <begin position="21"/>
        <end position="105"/>
    </location>
</feature>
<keyword evidence="3" id="KW-0472">Membrane</keyword>
<keyword evidence="6" id="KW-1185">Reference proteome</keyword>
<feature type="compositionally biased region" description="Low complexity" evidence="2">
    <location>
        <begin position="1145"/>
        <end position="1163"/>
    </location>
</feature>
<evidence type="ECO:0000313" key="5">
    <source>
        <dbReference type="EMBL" id="PFH32377.1"/>
    </source>
</evidence>
<proteinExistence type="predicted"/>
<dbReference type="GO" id="GO:0016020">
    <property type="term" value="C:membrane"/>
    <property type="evidence" value="ECO:0007669"/>
    <property type="project" value="UniProtKB-SubCell"/>
</dbReference>
<dbReference type="InterPro" id="IPR036259">
    <property type="entry name" value="MFS_trans_sf"/>
</dbReference>
<comment type="subcellular location">
    <subcellularLocation>
        <location evidence="1">Membrane</location>
        <topology evidence="1">Multi-pass membrane protein</topology>
    </subcellularLocation>
</comment>
<feature type="region of interest" description="Disordered" evidence="2">
    <location>
        <begin position="868"/>
        <end position="916"/>
    </location>
</feature>
<feature type="compositionally biased region" description="Basic and acidic residues" evidence="2">
    <location>
        <begin position="77"/>
        <end position="87"/>
    </location>
</feature>
<evidence type="ECO:0000313" key="6">
    <source>
        <dbReference type="Proteomes" id="UP000224006"/>
    </source>
</evidence>
<feature type="compositionally biased region" description="Basic and acidic residues" evidence="2">
    <location>
        <begin position="452"/>
        <end position="465"/>
    </location>
</feature>
<feature type="region of interest" description="Disordered" evidence="2">
    <location>
        <begin position="795"/>
        <end position="834"/>
    </location>
</feature>
<feature type="transmembrane region" description="Helical" evidence="3">
    <location>
        <begin position="964"/>
        <end position="987"/>
    </location>
</feature>
<feature type="transmembrane region" description="Helical" evidence="3">
    <location>
        <begin position="994"/>
        <end position="1015"/>
    </location>
</feature>
<feature type="compositionally biased region" description="Basic and acidic residues" evidence="2">
    <location>
        <begin position="875"/>
        <end position="884"/>
    </location>
</feature>
<protein>
    <recommendedName>
        <fullName evidence="4">Major facilitator superfamily (MFS) profile domain-containing protein</fullName>
    </recommendedName>
</protein>
<feature type="domain" description="Major facilitator superfamily (MFS) profile" evidence="4">
    <location>
        <begin position="933"/>
        <end position="1163"/>
    </location>
</feature>
<dbReference type="PANTHER" id="PTHR23525">
    <property type="entry name" value="TRANSPORTER, PUTATIVE-RELATED"/>
    <property type="match status" value="1"/>
</dbReference>
<feature type="region of interest" description="Disordered" evidence="2">
    <location>
        <begin position="707"/>
        <end position="734"/>
    </location>
</feature>
<feature type="compositionally biased region" description="Low complexity" evidence="2">
    <location>
        <begin position="795"/>
        <end position="812"/>
    </location>
</feature>
<dbReference type="OrthoDB" id="541403at2759"/>
<keyword evidence="3" id="KW-1133">Transmembrane helix</keyword>
<dbReference type="EMBL" id="NWUJ01000011">
    <property type="protein sequence ID" value="PFH32377.1"/>
    <property type="molecule type" value="Genomic_DNA"/>
</dbReference>
<dbReference type="InterPro" id="IPR020846">
    <property type="entry name" value="MFS_dom"/>
</dbReference>
<dbReference type="Gene3D" id="1.20.1250.20">
    <property type="entry name" value="MFS general substrate transporter like domains"/>
    <property type="match status" value="2"/>
</dbReference>
<dbReference type="SUPFAM" id="SSF103473">
    <property type="entry name" value="MFS general substrate transporter"/>
    <property type="match status" value="2"/>
</dbReference>
<dbReference type="GO" id="GO:0022857">
    <property type="term" value="F:transmembrane transporter activity"/>
    <property type="evidence" value="ECO:0007669"/>
    <property type="project" value="InterPro"/>
</dbReference>
<dbReference type="Proteomes" id="UP000224006">
    <property type="component" value="Chromosome X"/>
</dbReference>
<keyword evidence="3" id="KW-0812">Transmembrane</keyword>
<dbReference type="Pfam" id="PF07690">
    <property type="entry name" value="MFS_1"/>
    <property type="match status" value="1"/>
</dbReference>
<feature type="compositionally biased region" description="Pro residues" evidence="2">
    <location>
        <begin position="813"/>
        <end position="825"/>
    </location>
</feature>
<accession>A0A2A9M9V0</accession>
<dbReference type="RefSeq" id="XP_029216386.1">
    <property type="nucleotide sequence ID" value="XM_029360410.1"/>
</dbReference>
<dbReference type="PANTHER" id="PTHR23525:SF1">
    <property type="entry name" value="NODULIN-LIKE DOMAIN-CONTAINING PROTEIN"/>
    <property type="match status" value="1"/>
</dbReference>
<sequence length="1163" mass="123416">MFWGAETDPSSRTRHVALLLRASQSHEQRREVPAVSGCAARSRDALERGDDGDAQDAEPRGRSQRERNLPPPWQLRRLVDRQDRCGEPTDAAGAQPAQSRGAAPLRTRIYVAAEARPAPPRELSDQPDEVVTALTNASVPTVPSTRLRRLRCLCPWRRRDARGEAPLPGDARTGSCRCSNICLLLCFTALNTLFFATAQGPIFDAYLFVVGNSSNVWVGEAESVSGLTSLLVAVPVGMAVDRFDRSKVCKVAACMTFLASAATTVGCSADSIPLLLLSLFLWGVTWELSSSASFAIFTDSMAPADRPYWFIVKGKSRAEENGALLEGSDQRIWECRHARAWASAIGPLLMALYFRLEGDDWKLPILHRAVVAGTLLCGPSAGAVLSLVRRPEEDRPPSPSAASLPAFRVSSSAHAFHAPAAALAGGREAHHRGTPAACGCREGELCGDREHTDARARGARRDTRRCSRHTGGGAAYGAGDYTPERAPLGSTGEWCQLSECRESEARGTPKRQRAAESRGGENEPEDDVEVALLEKPSASSHSLRVSLSAVLARRGFSARDIGRLNTCKRPSAAPAVPLAHGASLVRRQRQGCGEAEGPSEDAETINTFHVGSGTVDALCHQVVAPTVRRASGALRSVENAPLDGRPPAATEAIRQPVAPSLASLVLISAPSLRWRSRESDEPAVESAVPADGAKSLRALRCATASAELPQNPSEPCGASHLDLQDPRGGGGRKKVHEVPFSVAETTDAYSSCPGASMDTSSRSSSCFSSPRASASPPTPACLACSARRGHAALEAAAPAGSPSSVSPFSPSASSPPRPLAAPPGGAPSQGSASSWETCLGCVEPSAFIAAVECGLPLTAESHAAGTENSYISRPLLDDEREPPRPAEAGTDQDEEWQAALSRTQRQAENETRGKRALASDADAFQQTLARGMIPFIVAVSDIVRAIGAGMTVQFFPLFFKEIYFFRPLDLCFLATAYAVGIGLFMLIGERLSKLVGRACAAMLFCLGGLVMLLSMCVVQRLSVMLVCYLLRGALQNAVGPLTRSIIMDFTRKANRGKWNAVESFSSTLWSGSALVGGFLANRDYRFAFFVTAVLYAISWMIFMPVVFLMPAAEKLLRSARPADPTAGSLVSSAAPLSASPPPSTTSPALEPSASPAELSAPTP</sequence>
<feature type="transmembrane region" description="Helical" evidence="3">
    <location>
        <begin position="1086"/>
        <end position="1108"/>
    </location>
</feature>
<evidence type="ECO:0000256" key="3">
    <source>
        <dbReference type="SAM" id="Phobius"/>
    </source>
</evidence>
<dbReference type="AlphaFoldDB" id="A0A2A9M9V0"/>
<feature type="region of interest" description="Disordered" evidence="2">
    <location>
        <begin position="452"/>
        <end position="483"/>
    </location>
</feature>
<reference evidence="5 6" key="1">
    <citation type="submission" date="2017-09" db="EMBL/GenBank/DDBJ databases">
        <title>Genome sequencing of Besnoitia besnoiti strain Bb-Ger1.</title>
        <authorList>
            <person name="Schares G."/>
            <person name="Venepally P."/>
            <person name="Lorenzi H.A."/>
        </authorList>
    </citation>
    <scope>NUCLEOTIDE SEQUENCE [LARGE SCALE GENOMIC DNA]</scope>
    <source>
        <strain evidence="5 6">Bb-Ger1</strain>
    </source>
</reference>
<dbReference type="PROSITE" id="PS50850">
    <property type="entry name" value="MFS"/>
    <property type="match status" value="1"/>
</dbReference>
<evidence type="ECO:0000256" key="2">
    <source>
        <dbReference type="SAM" id="MobiDB-lite"/>
    </source>
</evidence>
<feature type="compositionally biased region" description="Basic and acidic residues" evidence="2">
    <location>
        <begin position="41"/>
        <end position="68"/>
    </location>
</feature>
<dbReference type="GeneID" id="40306756"/>
<dbReference type="InterPro" id="IPR011701">
    <property type="entry name" value="MFS"/>
</dbReference>
<feature type="compositionally biased region" description="Basic and acidic residues" evidence="2">
    <location>
        <begin position="500"/>
        <end position="521"/>
    </location>
</feature>
<dbReference type="CDD" id="cd06174">
    <property type="entry name" value="MFS"/>
    <property type="match status" value="1"/>
</dbReference>
<feature type="region of interest" description="Disordered" evidence="2">
    <location>
        <begin position="1122"/>
        <end position="1163"/>
    </location>
</feature>